<dbReference type="InterPro" id="IPR025476">
    <property type="entry name" value="Helitron_helicase-like"/>
</dbReference>
<dbReference type="GO" id="GO:0016887">
    <property type="term" value="F:ATP hydrolysis activity"/>
    <property type="evidence" value="ECO:0007669"/>
    <property type="project" value="RHEA"/>
</dbReference>
<comment type="caution">
    <text evidence="5">The sequence shown here is derived from an EMBL/GenBank/DDBJ whole genome shotgun (WGS) entry which is preliminary data.</text>
</comment>
<dbReference type="Proteomes" id="UP000299102">
    <property type="component" value="Unassembled WGS sequence"/>
</dbReference>
<dbReference type="InterPro" id="IPR027417">
    <property type="entry name" value="P-loop_NTPase"/>
</dbReference>
<dbReference type="Pfam" id="PF05970">
    <property type="entry name" value="PIF1"/>
    <property type="match status" value="1"/>
</dbReference>
<proteinExistence type="inferred from homology"/>
<reference evidence="5 6" key="1">
    <citation type="journal article" date="2019" name="Commun. Biol.">
        <title>The bagworm genome reveals a unique fibroin gene that provides high tensile strength.</title>
        <authorList>
            <person name="Kono N."/>
            <person name="Nakamura H."/>
            <person name="Ohtoshi R."/>
            <person name="Tomita M."/>
            <person name="Numata K."/>
            <person name="Arakawa K."/>
        </authorList>
    </citation>
    <scope>NUCLEOTIDE SEQUENCE [LARGE SCALE GENOMIC DNA]</scope>
</reference>
<dbReference type="GO" id="GO:0005524">
    <property type="term" value="F:ATP binding"/>
    <property type="evidence" value="ECO:0007669"/>
    <property type="project" value="UniProtKB-KW"/>
</dbReference>
<feature type="domain" description="DNA helicase Pif1-like DEAD-box helicase" evidence="3">
    <location>
        <begin position="817"/>
        <end position="991"/>
    </location>
</feature>
<protein>
    <recommendedName>
        <fullName evidence="1">ATP-dependent DNA helicase</fullName>
        <ecNumber evidence="1">5.6.2.3</ecNumber>
    </recommendedName>
</protein>
<dbReference type="EC" id="5.6.2.3" evidence="1"/>
<dbReference type="GO" id="GO:0000723">
    <property type="term" value="P:telomere maintenance"/>
    <property type="evidence" value="ECO:0007669"/>
    <property type="project" value="InterPro"/>
</dbReference>
<dbReference type="Pfam" id="PF14214">
    <property type="entry name" value="Helitron_like_N"/>
    <property type="match status" value="1"/>
</dbReference>
<keyword evidence="1" id="KW-0378">Hydrolase</keyword>
<comment type="similarity">
    <text evidence="1">Belongs to the helicase family.</text>
</comment>
<evidence type="ECO:0000259" key="3">
    <source>
        <dbReference type="Pfam" id="PF05970"/>
    </source>
</evidence>
<dbReference type="GO" id="GO:0006310">
    <property type="term" value="P:DNA recombination"/>
    <property type="evidence" value="ECO:0007669"/>
    <property type="project" value="UniProtKB-KW"/>
</dbReference>
<keyword evidence="1" id="KW-0547">Nucleotide-binding</keyword>
<evidence type="ECO:0000259" key="4">
    <source>
        <dbReference type="Pfam" id="PF14214"/>
    </source>
</evidence>
<evidence type="ECO:0000256" key="1">
    <source>
        <dbReference type="RuleBase" id="RU363044"/>
    </source>
</evidence>
<dbReference type="InterPro" id="IPR010285">
    <property type="entry name" value="DNA_helicase_pif1-like_DEAD"/>
</dbReference>
<dbReference type="GO" id="GO:0043139">
    <property type="term" value="F:5'-3' DNA helicase activity"/>
    <property type="evidence" value="ECO:0007669"/>
    <property type="project" value="UniProtKB-EC"/>
</dbReference>
<keyword evidence="1" id="KW-0227">DNA damage</keyword>
<feature type="domain" description="Helitron helicase-like" evidence="4">
    <location>
        <begin position="472"/>
        <end position="565"/>
    </location>
</feature>
<dbReference type="PANTHER" id="PTHR10492:SF57">
    <property type="entry name" value="ATP-DEPENDENT DNA HELICASE"/>
    <property type="match status" value="1"/>
</dbReference>
<keyword evidence="6" id="KW-1185">Reference proteome</keyword>
<dbReference type="EMBL" id="BGZK01000421">
    <property type="protein sequence ID" value="GBP42624.1"/>
    <property type="molecule type" value="Genomic_DNA"/>
</dbReference>
<organism evidence="5 6">
    <name type="scientific">Eumeta variegata</name>
    <name type="common">Bagworm moth</name>
    <name type="synonym">Eumeta japonica</name>
    <dbReference type="NCBI Taxonomy" id="151549"/>
    <lineage>
        <taxon>Eukaryota</taxon>
        <taxon>Metazoa</taxon>
        <taxon>Ecdysozoa</taxon>
        <taxon>Arthropoda</taxon>
        <taxon>Hexapoda</taxon>
        <taxon>Insecta</taxon>
        <taxon>Pterygota</taxon>
        <taxon>Neoptera</taxon>
        <taxon>Endopterygota</taxon>
        <taxon>Lepidoptera</taxon>
        <taxon>Glossata</taxon>
        <taxon>Ditrysia</taxon>
        <taxon>Tineoidea</taxon>
        <taxon>Psychidae</taxon>
        <taxon>Oiketicinae</taxon>
        <taxon>Eumeta</taxon>
    </lineage>
</organism>
<evidence type="ECO:0000313" key="5">
    <source>
        <dbReference type="EMBL" id="GBP42624.1"/>
    </source>
</evidence>
<feature type="compositionally biased region" description="Basic and acidic residues" evidence="2">
    <location>
        <begin position="145"/>
        <end position="158"/>
    </location>
</feature>
<dbReference type="SUPFAM" id="SSF52540">
    <property type="entry name" value="P-loop containing nucleoside triphosphate hydrolases"/>
    <property type="match status" value="2"/>
</dbReference>
<evidence type="ECO:0000313" key="6">
    <source>
        <dbReference type="Proteomes" id="UP000299102"/>
    </source>
</evidence>
<keyword evidence="1" id="KW-0233">DNA recombination</keyword>
<keyword evidence="1 5" id="KW-0347">Helicase</keyword>
<dbReference type="GO" id="GO:0006281">
    <property type="term" value="P:DNA repair"/>
    <property type="evidence" value="ECO:0007669"/>
    <property type="project" value="UniProtKB-KW"/>
</dbReference>
<dbReference type="Gene3D" id="3.40.50.300">
    <property type="entry name" value="P-loop containing nucleotide triphosphate hydrolases"/>
    <property type="match status" value="1"/>
</dbReference>
<comment type="catalytic activity">
    <reaction evidence="1">
        <text>ATP + H2O = ADP + phosphate + H(+)</text>
        <dbReference type="Rhea" id="RHEA:13065"/>
        <dbReference type="ChEBI" id="CHEBI:15377"/>
        <dbReference type="ChEBI" id="CHEBI:15378"/>
        <dbReference type="ChEBI" id="CHEBI:30616"/>
        <dbReference type="ChEBI" id="CHEBI:43474"/>
        <dbReference type="ChEBI" id="CHEBI:456216"/>
        <dbReference type="EC" id="5.6.2.3"/>
    </reaction>
</comment>
<keyword evidence="1" id="KW-0234">DNA repair</keyword>
<dbReference type="AlphaFoldDB" id="A0A4C1VXH3"/>
<feature type="region of interest" description="Disordered" evidence="2">
    <location>
        <begin position="1"/>
        <end position="26"/>
    </location>
</feature>
<keyword evidence="1" id="KW-0067">ATP-binding</keyword>
<accession>A0A4C1VXH3</accession>
<evidence type="ECO:0000256" key="2">
    <source>
        <dbReference type="SAM" id="MobiDB-lite"/>
    </source>
</evidence>
<sequence length="1080" mass="122911">MPSLPNGLSPFRADSREAAPFGHKGEGSGLAIHAMERHFANTPQRMRASPEQFSALVDFMERYDGLSRPQPGAQGRLKDDWLWQELTNLLNSMGGGRHASGTGGGPSSRQLLTALEKRIVAVMGVSAAAGQAGIKEHRFNERQARLRATETSAQRESRLSSQRSQTEATRIRKSMEQREARLFTDREAHALSPNARSQETPEERKHVSLPIVKLMHYRLIESDTTMPEFLKVKMNIDKDYKQLENYELIRLSEENYLLAERERVREIRHEETVDQRQSRLNADRLQHTVSRMLSSSIEDPENGAEIDILPWVTKEKSGYLYLPRIDYSEFASIGGMEICCQFCHALKWRKEPNGICCSGGKVLIENFHELPDFIKALLNVNPYVRSFKAAIDSIPQGQNNNYKVIIKADRRPAEEHRGRYNAPVVDEVAVILVDQECDRRDIVLRSHDDRLQRICETHRSYDALQYPLIYFHETERLIYIRTNQTRLRAEDYVHLRDAMQQDNNVENVGRLVILPSSFIGGPRYMHERTQDAFCYVRKYGRPDLFITFTTNPKWNEISQELCPVSAELPDKTEDPILFDIVKTHMIHGPCGTLNRNSPCMQEGHCSKRYPRALSEQTISGENGYPLYRRKSPQHGGFTAKIRLRGQEIDLDNRWVVPYSPVLSRTFQAHINVEVCNSVQSIKYICKYVNKGSDQATVGFTNNNNDEVTRFQSGFTWCIRITPNAFTCAYFLLDGDQHWDDALAEASISESPQRLRNLFAVMLVFCALSDAALLWHKYQNKLAEDFFRDYAMEINYDPVGLAEIVQTDVPRLTEEQRLIFNRVRGQGKIALAVASSGIAATLLPGGKTAHTMFKIPIDLDRTENPVCNISRNSNKAKVLRDCSLIVWDECTMANRKAIEALDRTLRDIKQNGQTMGGITILFCGDFRQTLPVIPRGTRADEVRACLKSSRLWQYIIPLHLTVNMRAQIGGNENAQEFSDLLLEIGNGVYPQEHGNVVLNENLCCKVSSMRDLISSVYGNATQIPTCENSWLCERAILTPRNDQAAAINSEILSFVPGDNVEYISINRVMEDEESTSYPVEF</sequence>
<dbReference type="PANTHER" id="PTHR10492">
    <property type="match status" value="1"/>
</dbReference>
<dbReference type="OrthoDB" id="1728974at2759"/>
<gene>
    <name evidence="5" type="primary">pif1</name>
    <name evidence="5" type="ORF">EVAR_87175_1</name>
</gene>
<name>A0A4C1VXH3_EUMVA</name>
<comment type="cofactor">
    <cofactor evidence="1">
        <name>Mg(2+)</name>
        <dbReference type="ChEBI" id="CHEBI:18420"/>
    </cofactor>
</comment>
<feature type="region of interest" description="Disordered" evidence="2">
    <location>
        <begin position="145"/>
        <end position="173"/>
    </location>
</feature>